<comment type="caution">
    <text evidence="6">The sequence shown here is derived from an EMBL/GenBank/DDBJ whole genome shotgun (WGS) entry which is preliminary data.</text>
</comment>
<dbReference type="InterPro" id="IPR006097">
    <property type="entry name" value="Glu/Leu/Phe/Val/Trp_DH_dimer"/>
</dbReference>
<keyword evidence="3" id="KW-0520">NAD</keyword>
<sequence>MFSHEEIVIRAGQRTGLPIIIAIHSTAAGHSGGGCRVTQYADWRDGLTDALRLSQAMTYKCAIAGLDTGGGKTVVALPIGHVFTPDSRRDLLHDVGDVIDSLQGRYVTGPDVGTGPADMAVIKERTPHVVCTPAEMGGCGDSSPATAAGVMSALHAVCARLGDGGLKGRRVGLLGLGHVGAHLARRLAGEGAEILVADVDPGKRALAEEVGASWAGPDELLEAELDILIPAALGGLLTEELVPRLRCAAVAGPANNQIATPEVAQMLHDRGVLWVPDDIVSAGGAVYAHAVELRQQTPEQANALVAAIGDRLGEVLDRAERAGLSPYFIAQELVRERLRDR</sequence>
<keyword evidence="7" id="KW-1185">Reference proteome</keyword>
<evidence type="ECO:0000256" key="4">
    <source>
        <dbReference type="RuleBase" id="RU004417"/>
    </source>
</evidence>
<dbReference type="RefSeq" id="WP_397081403.1">
    <property type="nucleotide sequence ID" value="NZ_JBITGY010000003.1"/>
</dbReference>
<dbReference type="EMBL" id="JBITGY010000003">
    <property type="protein sequence ID" value="MFI6498146.1"/>
    <property type="molecule type" value="Genomic_DNA"/>
</dbReference>
<reference evidence="6 7" key="1">
    <citation type="submission" date="2024-10" db="EMBL/GenBank/DDBJ databases">
        <title>The Natural Products Discovery Center: Release of the First 8490 Sequenced Strains for Exploring Actinobacteria Biosynthetic Diversity.</title>
        <authorList>
            <person name="Kalkreuter E."/>
            <person name="Kautsar S.A."/>
            <person name="Yang D."/>
            <person name="Bader C.D."/>
            <person name="Teijaro C.N."/>
            <person name="Fluegel L."/>
            <person name="Davis C.M."/>
            <person name="Simpson J.R."/>
            <person name="Lauterbach L."/>
            <person name="Steele A.D."/>
            <person name="Gui C."/>
            <person name="Meng S."/>
            <person name="Li G."/>
            <person name="Viehrig K."/>
            <person name="Ye F."/>
            <person name="Su P."/>
            <person name="Kiefer A.F."/>
            <person name="Nichols A."/>
            <person name="Cepeda A.J."/>
            <person name="Yan W."/>
            <person name="Fan B."/>
            <person name="Jiang Y."/>
            <person name="Adhikari A."/>
            <person name="Zheng C.-J."/>
            <person name="Schuster L."/>
            <person name="Cowan T.M."/>
            <person name="Smanski M.J."/>
            <person name="Chevrette M.G."/>
            <person name="De Carvalho L.P.S."/>
            <person name="Shen B."/>
        </authorList>
    </citation>
    <scope>NUCLEOTIDE SEQUENCE [LARGE SCALE GENOMIC DNA]</scope>
    <source>
        <strain evidence="6 7">NPDC050545</strain>
    </source>
</reference>
<dbReference type="SMART" id="SM00839">
    <property type="entry name" value="ELFV_dehydrog"/>
    <property type="match status" value="1"/>
</dbReference>
<evidence type="ECO:0000256" key="1">
    <source>
        <dbReference type="ARBA" id="ARBA00006382"/>
    </source>
</evidence>
<dbReference type="PIRSF" id="PIRSF000188">
    <property type="entry name" value="Phe_leu_dh"/>
    <property type="match status" value="1"/>
</dbReference>
<evidence type="ECO:0000256" key="3">
    <source>
        <dbReference type="ARBA" id="ARBA00023027"/>
    </source>
</evidence>
<dbReference type="PANTHER" id="PTHR42722:SF1">
    <property type="entry name" value="VALINE DEHYDROGENASE"/>
    <property type="match status" value="1"/>
</dbReference>
<dbReference type="Pfam" id="PF00208">
    <property type="entry name" value="ELFV_dehydrog"/>
    <property type="match status" value="1"/>
</dbReference>
<accession>A0ABW7YR32</accession>
<evidence type="ECO:0000313" key="7">
    <source>
        <dbReference type="Proteomes" id="UP001612741"/>
    </source>
</evidence>
<dbReference type="InterPro" id="IPR006096">
    <property type="entry name" value="Glu/Leu/Phe/Val/Trp_DH_C"/>
</dbReference>
<evidence type="ECO:0000256" key="2">
    <source>
        <dbReference type="ARBA" id="ARBA00023002"/>
    </source>
</evidence>
<dbReference type="InterPro" id="IPR016211">
    <property type="entry name" value="Glu/Phe/Leu/Val/Trp_DH_bac/arc"/>
</dbReference>
<organism evidence="6 7">
    <name type="scientific">Nonomuraea typhae</name>
    <dbReference type="NCBI Taxonomy" id="2603600"/>
    <lineage>
        <taxon>Bacteria</taxon>
        <taxon>Bacillati</taxon>
        <taxon>Actinomycetota</taxon>
        <taxon>Actinomycetes</taxon>
        <taxon>Streptosporangiales</taxon>
        <taxon>Streptosporangiaceae</taxon>
        <taxon>Nonomuraea</taxon>
    </lineage>
</organism>
<proteinExistence type="inferred from homology"/>
<evidence type="ECO:0000313" key="6">
    <source>
        <dbReference type="EMBL" id="MFI6498146.1"/>
    </source>
</evidence>
<dbReference type="CDD" id="cd01075">
    <property type="entry name" value="NAD_bind_Leu_Phe_Val_DH"/>
    <property type="match status" value="1"/>
</dbReference>
<name>A0ABW7YR32_9ACTN</name>
<gene>
    <name evidence="6" type="ORF">ACIBG2_12205</name>
</gene>
<dbReference type="SUPFAM" id="SSF51735">
    <property type="entry name" value="NAD(P)-binding Rossmann-fold domains"/>
    <property type="match status" value="1"/>
</dbReference>
<evidence type="ECO:0000259" key="5">
    <source>
        <dbReference type="SMART" id="SM00839"/>
    </source>
</evidence>
<dbReference type="InterPro" id="IPR036291">
    <property type="entry name" value="NAD(P)-bd_dom_sf"/>
</dbReference>
<dbReference type="PANTHER" id="PTHR42722">
    <property type="entry name" value="LEUCINE DEHYDROGENASE"/>
    <property type="match status" value="1"/>
</dbReference>
<keyword evidence="2 4" id="KW-0560">Oxidoreductase</keyword>
<dbReference type="Gene3D" id="3.40.50.720">
    <property type="entry name" value="NAD(P)-binding Rossmann-like Domain"/>
    <property type="match status" value="1"/>
</dbReference>
<dbReference type="InterPro" id="IPR046346">
    <property type="entry name" value="Aminoacid_DH-like_N_sf"/>
</dbReference>
<dbReference type="PRINTS" id="PR00082">
    <property type="entry name" value="GLFDHDRGNASE"/>
</dbReference>
<dbReference type="Proteomes" id="UP001612741">
    <property type="component" value="Unassembled WGS sequence"/>
</dbReference>
<dbReference type="InterPro" id="IPR006095">
    <property type="entry name" value="Glu/Leu/Phe/Val/Trp_DH"/>
</dbReference>
<dbReference type="SUPFAM" id="SSF53223">
    <property type="entry name" value="Aminoacid dehydrogenase-like, N-terminal domain"/>
    <property type="match status" value="1"/>
</dbReference>
<feature type="domain" description="Glutamate/phenylalanine/leucine/valine/L-tryptophan dehydrogenase C-terminal" evidence="5">
    <location>
        <begin position="140"/>
        <end position="341"/>
    </location>
</feature>
<dbReference type="Gene3D" id="3.40.50.10860">
    <property type="entry name" value="Leucine Dehydrogenase, chain A, domain 1"/>
    <property type="match status" value="1"/>
</dbReference>
<protein>
    <submittedName>
        <fullName evidence="6">Glu/Leu/Phe/Val dehydrogenase dimerization domain-containing protein</fullName>
    </submittedName>
</protein>
<comment type="similarity">
    <text evidence="1 4">Belongs to the Glu/Leu/Phe/Val dehydrogenases family.</text>
</comment>
<dbReference type="Pfam" id="PF02812">
    <property type="entry name" value="ELFV_dehydrog_N"/>
    <property type="match status" value="1"/>
</dbReference>